<dbReference type="InterPro" id="IPR001610">
    <property type="entry name" value="PAC"/>
</dbReference>
<comment type="caution">
    <text evidence="4">The sequence shown here is derived from an EMBL/GenBank/DDBJ whole genome shotgun (WGS) entry which is preliminary data.</text>
</comment>
<dbReference type="PRINTS" id="PR01464">
    <property type="entry name" value="EAGCHANNEL"/>
</dbReference>
<dbReference type="AlphaFoldDB" id="A0ABD2PYK0"/>
<feature type="domain" description="PAC" evidence="3">
    <location>
        <begin position="71"/>
        <end position="123"/>
    </location>
</feature>
<dbReference type="GO" id="GO:0006813">
    <property type="term" value="P:potassium ion transport"/>
    <property type="evidence" value="ECO:0007669"/>
    <property type="project" value="UniProtKB-ARBA"/>
</dbReference>
<dbReference type="InterPro" id="IPR000700">
    <property type="entry name" value="PAS-assoc_C"/>
</dbReference>
<dbReference type="CDD" id="cd00130">
    <property type="entry name" value="PAS"/>
    <property type="match status" value="1"/>
</dbReference>
<feature type="domain" description="PAS" evidence="2">
    <location>
        <begin position="20"/>
        <end position="68"/>
    </location>
</feature>
<evidence type="ECO:0008006" key="6">
    <source>
        <dbReference type="Google" id="ProtNLM"/>
    </source>
</evidence>
<dbReference type="InterPro" id="IPR000014">
    <property type="entry name" value="PAS"/>
</dbReference>
<dbReference type="InterPro" id="IPR050818">
    <property type="entry name" value="KCNH_animal-type"/>
</dbReference>
<evidence type="ECO:0000259" key="2">
    <source>
        <dbReference type="PROSITE" id="PS50112"/>
    </source>
</evidence>
<evidence type="ECO:0000259" key="3">
    <source>
        <dbReference type="PROSITE" id="PS50113"/>
    </source>
</evidence>
<dbReference type="Gene3D" id="3.30.450.20">
    <property type="entry name" value="PAS domain"/>
    <property type="match status" value="1"/>
</dbReference>
<name>A0ABD2PYK0_9PLAT</name>
<proteinExistence type="predicted"/>
<dbReference type="PROSITE" id="PS50113">
    <property type="entry name" value="PAC"/>
    <property type="match status" value="1"/>
</dbReference>
<dbReference type="PANTHER" id="PTHR10217:SF435">
    <property type="entry name" value="POTASSIUM VOLTAGE-GATED CHANNEL PROTEIN EAG"/>
    <property type="match status" value="1"/>
</dbReference>
<dbReference type="InterPro" id="IPR003949">
    <property type="entry name" value="K_chnl_volt-dep_EAG"/>
</dbReference>
<sequence>MHVFYLSFVLANARIVDYPIVYCNEAFSKLTGFSRVDIMQKSGTCALFYGENTTAEMKSQLYNALENSQQDQLEMLLYKKNRSQLWLMVAVSPVKNERDEVVLFLITFRDITALKVPFDDDETNRSEFSLLTISHFSQKT</sequence>
<accession>A0ABD2PYK0</accession>
<reference evidence="4 5" key="1">
    <citation type="submission" date="2024-11" db="EMBL/GenBank/DDBJ databases">
        <title>Adaptive evolution of stress response genes in parasites aligns with host niche diversity.</title>
        <authorList>
            <person name="Hahn C."/>
            <person name="Resl P."/>
        </authorList>
    </citation>
    <scope>NUCLEOTIDE SEQUENCE [LARGE SCALE GENOMIC DNA]</scope>
    <source>
        <strain evidence="4">EGGRZ-B1_66</strain>
        <tissue evidence="4">Body</tissue>
    </source>
</reference>
<protein>
    <recommendedName>
        <fullName evidence="6">LOV domain-containing protein</fullName>
    </recommendedName>
</protein>
<dbReference type="SMART" id="SM00086">
    <property type="entry name" value="PAC"/>
    <property type="match status" value="1"/>
</dbReference>
<dbReference type="InterPro" id="IPR035965">
    <property type="entry name" value="PAS-like_dom_sf"/>
</dbReference>
<dbReference type="Pfam" id="PF13426">
    <property type="entry name" value="PAS_9"/>
    <property type="match status" value="1"/>
</dbReference>
<keyword evidence="1" id="KW-0112">Calmodulin-binding</keyword>
<dbReference type="GO" id="GO:0005516">
    <property type="term" value="F:calmodulin binding"/>
    <property type="evidence" value="ECO:0007669"/>
    <property type="project" value="UniProtKB-KW"/>
</dbReference>
<dbReference type="EMBL" id="JBJKFK010001968">
    <property type="protein sequence ID" value="KAL3311892.1"/>
    <property type="molecule type" value="Genomic_DNA"/>
</dbReference>
<dbReference type="Proteomes" id="UP001626550">
    <property type="component" value="Unassembled WGS sequence"/>
</dbReference>
<dbReference type="PROSITE" id="PS50112">
    <property type="entry name" value="PAS"/>
    <property type="match status" value="1"/>
</dbReference>
<dbReference type="NCBIfam" id="TIGR00229">
    <property type="entry name" value="sensory_box"/>
    <property type="match status" value="1"/>
</dbReference>
<evidence type="ECO:0000313" key="5">
    <source>
        <dbReference type="Proteomes" id="UP001626550"/>
    </source>
</evidence>
<dbReference type="SUPFAM" id="SSF55785">
    <property type="entry name" value="PYP-like sensor domain (PAS domain)"/>
    <property type="match status" value="1"/>
</dbReference>
<organism evidence="4 5">
    <name type="scientific">Cichlidogyrus casuarinus</name>
    <dbReference type="NCBI Taxonomy" id="1844966"/>
    <lineage>
        <taxon>Eukaryota</taxon>
        <taxon>Metazoa</taxon>
        <taxon>Spiralia</taxon>
        <taxon>Lophotrochozoa</taxon>
        <taxon>Platyhelminthes</taxon>
        <taxon>Monogenea</taxon>
        <taxon>Monopisthocotylea</taxon>
        <taxon>Dactylogyridea</taxon>
        <taxon>Ancyrocephalidae</taxon>
        <taxon>Cichlidogyrus</taxon>
    </lineage>
</organism>
<evidence type="ECO:0000313" key="4">
    <source>
        <dbReference type="EMBL" id="KAL3311892.1"/>
    </source>
</evidence>
<dbReference type="PANTHER" id="PTHR10217">
    <property type="entry name" value="VOLTAGE AND LIGAND GATED POTASSIUM CHANNEL"/>
    <property type="match status" value="1"/>
</dbReference>
<evidence type="ECO:0000256" key="1">
    <source>
        <dbReference type="ARBA" id="ARBA00022860"/>
    </source>
</evidence>
<keyword evidence="5" id="KW-1185">Reference proteome</keyword>
<gene>
    <name evidence="4" type="ORF">Ciccas_009524</name>
</gene>